<dbReference type="GO" id="GO:1901901">
    <property type="term" value="P:regulation of protein localization to cell division site involved in cytokinesis"/>
    <property type="evidence" value="ECO:0007669"/>
    <property type="project" value="EnsemblFungi"/>
</dbReference>
<evidence type="ECO:0008006" key="5">
    <source>
        <dbReference type="Google" id="ProtNLM"/>
    </source>
</evidence>
<dbReference type="GO" id="GO:0003723">
    <property type="term" value="F:RNA binding"/>
    <property type="evidence" value="ECO:0007669"/>
    <property type="project" value="EnsemblFungi"/>
</dbReference>
<dbReference type="eggNOG" id="ENOG502QR0S">
    <property type="taxonomic scope" value="Eukaryota"/>
</dbReference>
<dbReference type="EMBL" id="CR380953">
    <property type="protein sequence ID" value="CAG59655.1"/>
    <property type="molecule type" value="Genomic_DNA"/>
</dbReference>
<dbReference type="GO" id="GO:0003682">
    <property type="term" value="F:chromatin binding"/>
    <property type="evidence" value="ECO:0007669"/>
    <property type="project" value="EnsemblFungi"/>
</dbReference>
<dbReference type="GO" id="GO:0005847">
    <property type="term" value="C:mRNA cleavage and polyadenylation specificity factor complex"/>
    <property type="evidence" value="ECO:0007669"/>
    <property type="project" value="EnsemblFungi"/>
</dbReference>
<gene>
    <name evidence="2 3" type="ordered locus">CAGL0G08382g</name>
</gene>
<dbReference type="CGD" id="CAL0130043">
    <property type="gene designation" value="CAGL0G08382g"/>
</dbReference>
<evidence type="ECO:0000256" key="1">
    <source>
        <dbReference type="SAM" id="MobiDB-lite"/>
    </source>
</evidence>
<organism evidence="3 4">
    <name type="scientific">Candida glabrata (strain ATCC 2001 / BCRC 20586 / JCM 3761 / NBRC 0622 / NRRL Y-65 / CBS 138)</name>
    <name type="common">Yeast</name>
    <name type="synonym">Nakaseomyces glabratus</name>
    <dbReference type="NCBI Taxonomy" id="284593"/>
    <lineage>
        <taxon>Eukaryota</taxon>
        <taxon>Fungi</taxon>
        <taxon>Dikarya</taxon>
        <taxon>Ascomycota</taxon>
        <taxon>Saccharomycotina</taxon>
        <taxon>Saccharomycetes</taxon>
        <taxon>Saccharomycetales</taxon>
        <taxon>Saccharomycetaceae</taxon>
        <taxon>Nakaseomyces</taxon>
    </lineage>
</organism>
<dbReference type="STRING" id="284593.Q6FSR6"/>
<dbReference type="VEuPathDB" id="FungiDB:CAGL0G08382g"/>
<dbReference type="Proteomes" id="UP000002428">
    <property type="component" value="Chromosome G"/>
</dbReference>
<feature type="region of interest" description="Disordered" evidence="1">
    <location>
        <begin position="238"/>
        <end position="295"/>
    </location>
</feature>
<protein>
    <recommendedName>
        <fullName evidence="5">RNA end formation protein 2</fullName>
    </recommendedName>
</protein>
<dbReference type="GO" id="GO:0031124">
    <property type="term" value="P:mRNA 3'-end processing"/>
    <property type="evidence" value="ECO:0007669"/>
    <property type="project" value="EnsemblFungi"/>
</dbReference>
<evidence type="ECO:0000313" key="2">
    <source>
        <dbReference type="CGD" id="CAL0130043"/>
    </source>
</evidence>
<dbReference type="GO" id="GO:0031126">
    <property type="term" value="P:sno(s)RNA 3'-end processing"/>
    <property type="evidence" value="ECO:0007669"/>
    <property type="project" value="EnsemblFungi"/>
</dbReference>
<evidence type="ECO:0000313" key="4">
    <source>
        <dbReference type="Proteomes" id="UP000002428"/>
    </source>
</evidence>
<dbReference type="GO" id="GO:1903501">
    <property type="term" value="P:positive regulation of mitotic actomyosin contractile ring assembly"/>
    <property type="evidence" value="ECO:0007669"/>
    <property type="project" value="EnsemblFungi"/>
</dbReference>
<dbReference type="KEGG" id="cgr:2888118"/>
<feature type="region of interest" description="Disordered" evidence="1">
    <location>
        <begin position="202"/>
        <end position="223"/>
    </location>
</feature>
<dbReference type="FunCoup" id="Q6FSR6">
    <property type="interactions" value="313"/>
</dbReference>
<dbReference type="AlphaFoldDB" id="Q6FSR6"/>
<keyword evidence="4" id="KW-1185">Reference proteome</keyword>
<accession>Q6FSR6</accession>
<sequence length="451" mass="51638">MSMETATQVNVDHALPISKIEQIKADLRDYYGVKELSEEQSESINQHINILDAALMQFMSDNHTLEKKHADTQDVNLNLYHGLKRMYNDLLHELGRVKEEKTNTETTDRNNPLEYMADELPYQQTAQRKAYIDSLIMKDDYDEQLKREGTKFLDVMAQLSVLDSSIEENTKSYGMLVRKLGFTLQDLDERIRNGSKALETDDKIDKPIDENNEDDSKAESKEDAKKKISFSKYLKKDETTKRSRNDELNEESEQNKKLKVDDDNGYDNNENINNGLRPILKKRENNKSKSKSSGIKFQTESALVTIYGDGLPQDGLTVSPEELKKILKPFKPGQPREFPLVDNLPNVIKVPKLDLRFDENVNSSDISELKGGPVPCGTRTPLTCRINFNRYSADLEKPAREPVNLDDGDSSKPIIARAFGQNKLLLRKDRGGLPYRRVPDVVRNNYPIRPR</sequence>
<reference evidence="3 4" key="1">
    <citation type="journal article" date="2004" name="Nature">
        <title>Genome evolution in yeasts.</title>
        <authorList>
            <consortium name="Genolevures"/>
            <person name="Dujon B."/>
            <person name="Sherman D."/>
            <person name="Fischer G."/>
            <person name="Durrens P."/>
            <person name="Casaregola S."/>
            <person name="Lafontaine I."/>
            <person name="de Montigny J."/>
            <person name="Marck C."/>
            <person name="Neuveglise C."/>
            <person name="Talla E."/>
            <person name="Goffard N."/>
            <person name="Frangeul L."/>
            <person name="Aigle M."/>
            <person name="Anthouard V."/>
            <person name="Babour A."/>
            <person name="Barbe V."/>
            <person name="Barnay S."/>
            <person name="Blanchin S."/>
            <person name="Beckerich J.M."/>
            <person name="Beyne E."/>
            <person name="Bleykasten C."/>
            <person name="Boisrame A."/>
            <person name="Boyer J."/>
            <person name="Cattolico L."/>
            <person name="Confanioleri F."/>
            <person name="de Daruvar A."/>
            <person name="Despons L."/>
            <person name="Fabre E."/>
            <person name="Fairhead C."/>
            <person name="Ferry-Dumazet H."/>
            <person name="Groppi A."/>
            <person name="Hantraye F."/>
            <person name="Hennequin C."/>
            <person name="Jauniaux N."/>
            <person name="Joyet P."/>
            <person name="Kachouri R."/>
            <person name="Kerrest A."/>
            <person name="Koszul R."/>
            <person name="Lemaire M."/>
            <person name="Lesur I."/>
            <person name="Ma L."/>
            <person name="Muller H."/>
            <person name="Nicaud J.M."/>
            <person name="Nikolski M."/>
            <person name="Oztas S."/>
            <person name="Ozier-Kalogeropoulos O."/>
            <person name="Pellenz S."/>
            <person name="Potier S."/>
            <person name="Richard G.F."/>
            <person name="Straub M.L."/>
            <person name="Suleau A."/>
            <person name="Swennene D."/>
            <person name="Tekaia F."/>
            <person name="Wesolowski-Louvel M."/>
            <person name="Westhof E."/>
            <person name="Wirth B."/>
            <person name="Zeniou-Meyer M."/>
            <person name="Zivanovic I."/>
            <person name="Bolotin-Fukuhara M."/>
            <person name="Thierry A."/>
            <person name="Bouchier C."/>
            <person name="Caudron B."/>
            <person name="Scarpelli C."/>
            <person name="Gaillardin C."/>
            <person name="Weissenbach J."/>
            <person name="Wincker P."/>
            <person name="Souciet J.L."/>
        </authorList>
    </citation>
    <scope>NUCLEOTIDE SEQUENCE [LARGE SCALE GENOMIC DNA]</scope>
    <source>
        <strain evidence="4">ATCC 2001 / BCRC 20586 / JCM 3761 / NBRC 0622 / NRRL Y-65 / CBS 138</strain>
    </source>
</reference>
<feature type="compositionally biased region" description="Basic and acidic residues" evidence="1">
    <location>
        <begin position="238"/>
        <end position="262"/>
    </location>
</feature>
<dbReference type="HOGENOM" id="CLU_025953_0_0_1"/>
<dbReference type="InParanoid" id="Q6FSR6"/>
<dbReference type="GO" id="GO:0030846">
    <property type="term" value="P:termination of RNA polymerase II transcription, poly(A)-coupled"/>
    <property type="evidence" value="ECO:0007669"/>
    <property type="project" value="EnsemblFungi"/>
</dbReference>
<name>Q6FSR6_CANGA</name>
<dbReference type="GO" id="GO:0005829">
    <property type="term" value="C:cytosol"/>
    <property type="evidence" value="ECO:0007669"/>
    <property type="project" value="EnsemblFungi"/>
</dbReference>
<evidence type="ECO:0000313" key="3">
    <source>
        <dbReference type="EMBL" id="CAG59655.1"/>
    </source>
</evidence>
<proteinExistence type="predicted"/>